<organism evidence="5 6">
    <name type="scientific">Marasmiellus scandens</name>
    <dbReference type="NCBI Taxonomy" id="2682957"/>
    <lineage>
        <taxon>Eukaryota</taxon>
        <taxon>Fungi</taxon>
        <taxon>Dikarya</taxon>
        <taxon>Basidiomycota</taxon>
        <taxon>Agaricomycotina</taxon>
        <taxon>Agaricomycetes</taxon>
        <taxon>Agaricomycetidae</taxon>
        <taxon>Agaricales</taxon>
        <taxon>Marasmiineae</taxon>
        <taxon>Omphalotaceae</taxon>
        <taxon>Marasmiellus</taxon>
    </lineage>
</organism>
<sequence>MAACSYETIAWVIRTQQITGGSGSGSRTNGYASASGSGSSSGYAATPGSGAESGGGYSSSPTSTYSQHTNTSTASTPSTTSTIFTNSQGSTAAPSSPLSDPMGGIVTHVKALHSFQPTEPELPFDKGDIIKVVDRGYRDWWRGQLRGRTGIFPVNYVEPLPEPTSVALAREAEAEAAVFAQAINVEKLLTLLRGFDSTKRSLADDEEIQEYGPQTKDCKVD</sequence>
<name>A0ABR1IKK5_9AGAR</name>
<dbReference type="PROSITE" id="PS50002">
    <property type="entry name" value="SH3"/>
    <property type="match status" value="1"/>
</dbReference>
<dbReference type="Gene3D" id="2.30.30.40">
    <property type="entry name" value="SH3 Domains"/>
    <property type="match status" value="1"/>
</dbReference>
<keyword evidence="6" id="KW-1185">Reference proteome</keyword>
<dbReference type="SUPFAM" id="SSF50044">
    <property type="entry name" value="SH3-domain"/>
    <property type="match status" value="1"/>
</dbReference>
<feature type="region of interest" description="Disordered" evidence="3">
    <location>
        <begin position="19"/>
        <end position="102"/>
    </location>
</feature>
<evidence type="ECO:0000256" key="1">
    <source>
        <dbReference type="ARBA" id="ARBA00022443"/>
    </source>
</evidence>
<comment type="caution">
    <text evidence="5">The sequence shown here is derived from an EMBL/GenBank/DDBJ whole genome shotgun (WGS) entry which is preliminary data.</text>
</comment>
<dbReference type="PANTHER" id="PTHR45929:SF3">
    <property type="entry name" value="JAK PATHWAY SIGNAL TRANSDUCTION ADAPTOR MOLECULE"/>
    <property type="match status" value="1"/>
</dbReference>
<dbReference type="EMBL" id="JBANRG010000141">
    <property type="protein sequence ID" value="KAK7433760.1"/>
    <property type="molecule type" value="Genomic_DNA"/>
</dbReference>
<dbReference type="Proteomes" id="UP001498398">
    <property type="component" value="Unassembled WGS sequence"/>
</dbReference>
<feature type="compositionally biased region" description="Low complexity" evidence="3">
    <location>
        <begin position="58"/>
        <end position="87"/>
    </location>
</feature>
<evidence type="ECO:0000313" key="6">
    <source>
        <dbReference type="Proteomes" id="UP001498398"/>
    </source>
</evidence>
<evidence type="ECO:0000313" key="5">
    <source>
        <dbReference type="EMBL" id="KAK7433760.1"/>
    </source>
</evidence>
<gene>
    <name evidence="5" type="ORF">VKT23_020587</name>
</gene>
<feature type="domain" description="SH3" evidence="4">
    <location>
        <begin position="104"/>
        <end position="162"/>
    </location>
</feature>
<reference evidence="5 6" key="1">
    <citation type="submission" date="2024-01" db="EMBL/GenBank/DDBJ databases">
        <title>A draft genome for the cacao thread blight pathogen Marasmiellus scandens.</title>
        <authorList>
            <person name="Baruah I.K."/>
            <person name="Leung J."/>
            <person name="Bukari Y."/>
            <person name="Amoako-Attah I."/>
            <person name="Meinhardt L.W."/>
            <person name="Bailey B.A."/>
            <person name="Cohen S.P."/>
        </authorList>
    </citation>
    <scope>NUCLEOTIDE SEQUENCE [LARGE SCALE GENOMIC DNA]</scope>
    <source>
        <strain evidence="5 6">GH-19</strain>
    </source>
</reference>
<evidence type="ECO:0000256" key="3">
    <source>
        <dbReference type="SAM" id="MobiDB-lite"/>
    </source>
</evidence>
<accession>A0ABR1IKK5</accession>
<dbReference type="InterPro" id="IPR001452">
    <property type="entry name" value="SH3_domain"/>
</dbReference>
<feature type="compositionally biased region" description="Low complexity" evidence="3">
    <location>
        <begin position="30"/>
        <end position="50"/>
    </location>
</feature>
<dbReference type="InterPro" id="IPR036028">
    <property type="entry name" value="SH3-like_dom_sf"/>
</dbReference>
<evidence type="ECO:0000256" key="2">
    <source>
        <dbReference type="PROSITE-ProRule" id="PRU00192"/>
    </source>
</evidence>
<dbReference type="Gene3D" id="1.20.5.1940">
    <property type="match status" value="1"/>
</dbReference>
<dbReference type="Pfam" id="PF14604">
    <property type="entry name" value="SH3_9"/>
    <property type="match status" value="1"/>
</dbReference>
<dbReference type="SMART" id="SM00326">
    <property type="entry name" value="SH3"/>
    <property type="match status" value="1"/>
</dbReference>
<dbReference type="PANTHER" id="PTHR45929">
    <property type="entry name" value="JAK PATHWAY SIGNAL TRANSDUCTION ADAPTOR MOLECULE"/>
    <property type="match status" value="1"/>
</dbReference>
<keyword evidence="1 2" id="KW-0728">SH3 domain</keyword>
<dbReference type="InterPro" id="IPR050670">
    <property type="entry name" value="STAM"/>
</dbReference>
<protein>
    <recommendedName>
        <fullName evidence="4">SH3 domain-containing protein</fullName>
    </recommendedName>
</protein>
<feature type="compositionally biased region" description="Polar residues" evidence="3">
    <location>
        <begin position="88"/>
        <end position="98"/>
    </location>
</feature>
<dbReference type="PRINTS" id="PR00452">
    <property type="entry name" value="SH3DOMAIN"/>
</dbReference>
<evidence type="ECO:0000259" key="4">
    <source>
        <dbReference type="PROSITE" id="PS50002"/>
    </source>
</evidence>
<proteinExistence type="predicted"/>